<keyword evidence="3 8" id="KW-0813">Transport</keyword>
<dbReference type="PANTHER" id="PTHR23502">
    <property type="entry name" value="MAJOR FACILITATOR SUPERFAMILY"/>
    <property type="match status" value="1"/>
</dbReference>
<dbReference type="PANTHER" id="PTHR23502:SF132">
    <property type="entry name" value="POLYAMINE TRANSPORTER 2-RELATED"/>
    <property type="match status" value="1"/>
</dbReference>
<dbReference type="Proteomes" id="UP000237925">
    <property type="component" value="Chromosome"/>
</dbReference>
<comment type="similarity">
    <text evidence="2 8">Belongs to the major facilitator superfamily. Bcr/CmlA family.</text>
</comment>
<dbReference type="OrthoDB" id="9814303at2"/>
<feature type="transmembrane region" description="Helical" evidence="8">
    <location>
        <begin position="348"/>
        <end position="368"/>
    </location>
</feature>
<dbReference type="GO" id="GO:0042910">
    <property type="term" value="F:xenobiotic transmembrane transporter activity"/>
    <property type="evidence" value="ECO:0007669"/>
    <property type="project" value="InterPro"/>
</dbReference>
<dbReference type="RefSeq" id="WP_106684784.1">
    <property type="nucleotide sequence ID" value="NZ_CP027667.1"/>
</dbReference>
<dbReference type="InterPro" id="IPR036259">
    <property type="entry name" value="MFS_trans_sf"/>
</dbReference>
<evidence type="ECO:0000256" key="3">
    <source>
        <dbReference type="ARBA" id="ARBA00022448"/>
    </source>
</evidence>
<dbReference type="InterPro" id="IPR011701">
    <property type="entry name" value="MFS"/>
</dbReference>
<dbReference type="InterPro" id="IPR004812">
    <property type="entry name" value="Efflux_drug-R_Bcr/CmlA"/>
</dbReference>
<comment type="subcellular location">
    <subcellularLocation>
        <location evidence="8">Cell inner membrane</location>
        <topology evidence="8">Multi-pass membrane protein</topology>
    </subcellularLocation>
    <subcellularLocation>
        <location evidence="1">Cell membrane</location>
        <topology evidence="1">Multi-pass membrane protein</topology>
    </subcellularLocation>
</comment>
<feature type="transmembrane region" description="Helical" evidence="8">
    <location>
        <begin position="16"/>
        <end position="36"/>
    </location>
</feature>
<feature type="transmembrane region" description="Helical" evidence="8">
    <location>
        <begin position="285"/>
        <end position="303"/>
    </location>
</feature>
<keyword evidence="5 8" id="KW-0812">Transmembrane</keyword>
<dbReference type="GO" id="GO:1990961">
    <property type="term" value="P:xenobiotic detoxification by transmembrane export across the plasma membrane"/>
    <property type="evidence" value="ECO:0007669"/>
    <property type="project" value="InterPro"/>
</dbReference>
<keyword evidence="11" id="KW-1185">Reference proteome</keyword>
<evidence type="ECO:0000313" key="10">
    <source>
        <dbReference type="EMBL" id="AVO50333.1"/>
    </source>
</evidence>
<evidence type="ECO:0000256" key="5">
    <source>
        <dbReference type="ARBA" id="ARBA00022692"/>
    </source>
</evidence>
<evidence type="ECO:0000256" key="4">
    <source>
        <dbReference type="ARBA" id="ARBA00022475"/>
    </source>
</evidence>
<feature type="transmembrane region" description="Helical" evidence="8">
    <location>
        <begin position="141"/>
        <end position="165"/>
    </location>
</feature>
<reference evidence="10 11" key="1">
    <citation type="submission" date="2018-03" db="EMBL/GenBank/DDBJ databases">
        <title>Genome sequencing of Melaminivora sp.</title>
        <authorList>
            <person name="Kim S.-J."/>
            <person name="Heo J."/>
            <person name="Ahn J.-H."/>
            <person name="Kwon S.-W."/>
        </authorList>
    </citation>
    <scope>NUCLEOTIDE SEQUENCE [LARGE SCALE GENOMIC DNA]</scope>
    <source>
        <strain evidence="10 11">SC2-9</strain>
    </source>
</reference>
<sequence length="402" mass="40779">MSLASPPIAPASGARVPLWLLALITLSGTLAMHMFVPALPDAARHFQVGGAAVQAAISAYIAGLALGQLIYGPLSDALGRRVPLLAGLALYVLGGLGSMLAPSVPLLIAARLVQALGGCAGLALGRAMVRDTHAPSDAVRALALLNLAMMIGPGLAPLVGSGLVALGGWRAVFALLTLLGSVTLVLTWRRVPETTTPRGRLRPARLARDYAVLLRSPRFVAYAVGGGCATTSIYAFIAAAPFIITAQMGRPLRDVGVALAVIMAGIAAGSLLASRLAERVGVERLLLWGNGLSVASGAAFLVLELGGWLTLASAVGSMVFFVLGAGMASPAVLAKVLLLDARRVGSAVGLYGCVQMALGAVFSALVGWGGNPAMAAAVVLFCAAALGQACLRFALQREGGRV</sequence>
<dbReference type="GO" id="GO:0015385">
    <property type="term" value="F:sodium:proton antiporter activity"/>
    <property type="evidence" value="ECO:0007669"/>
    <property type="project" value="TreeGrafter"/>
</dbReference>
<feature type="transmembrane region" description="Helical" evidence="8">
    <location>
        <begin position="219"/>
        <end position="243"/>
    </location>
</feature>
<feature type="transmembrane region" description="Helical" evidence="8">
    <location>
        <begin position="374"/>
        <end position="395"/>
    </location>
</feature>
<dbReference type="InterPro" id="IPR020846">
    <property type="entry name" value="MFS_dom"/>
</dbReference>
<dbReference type="NCBIfam" id="TIGR00710">
    <property type="entry name" value="efflux_Bcr_CflA"/>
    <property type="match status" value="1"/>
</dbReference>
<dbReference type="Gene3D" id="1.20.1720.10">
    <property type="entry name" value="Multidrug resistance protein D"/>
    <property type="match status" value="1"/>
</dbReference>
<feature type="transmembrane region" description="Helical" evidence="8">
    <location>
        <begin position="107"/>
        <end position="129"/>
    </location>
</feature>
<dbReference type="Pfam" id="PF07690">
    <property type="entry name" value="MFS_1"/>
    <property type="match status" value="1"/>
</dbReference>
<feature type="transmembrane region" description="Helical" evidence="8">
    <location>
        <begin position="82"/>
        <end position="101"/>
    </location>
</feature>
<dbReference type="CDD" id="cd17320">
    <property type="entry name" value="MFS_MdfA_MDR_like"/>
    <property type="match status" value="1"/>
</dbReference>
<dbReference type="AlphaFoldDB" id="A0A2R3QEX0"/>
<proteinExistence type="inferred from homology"/>
<evidence type="ECO:0000259" key="9">
    <source>
        <dbReference type="PROSITE" id="PS50850"/>
    </source>
</evidence>
<evidence type="ECO:0000313" key="11">
    <source>
        <dbReference type="Proteomes" id="UP000237925"/>
    </source>
</evidence>
<feature type="domain" description="Major facilitator superfamily (MFS) profile" evidence="9">
    <location>
        <begin position="17"/>
        <end position="400"/>
    </location>
</feature>
<evidence type="ECO:0000256" key="1">
    <source>
        <dbReference type="ARBA" id="ARBA00004651"/>
    </source>
</evidence>
<keyword evidence="4" id="KW-1003">Cell membrane</keyword>
<feature type="transmembrane region" description="Helical" evidence="8">
    <location>
        <begin position="171"/>
        <end position="188"/>
    </location>
</feature>
<feature type="transmembrane region" description="Helical" evidence="8">
    <location>
        <begin position="48"/>
        <end position="70"/>
    </location>
</feature>
<accession>A0A2R3QEX0</accession>
<evidence type="ECO:0000256" key="7">
    <source>
        <dbReference type="ARBA" id="ARBA00023136"/>
    </source>
</evidence>
<dbReference type="SUPFAM" id="SSF103473">
    <property type="entry name" value="MFS general substrate transporter"/>
    <property type="match status" value="1"/>
</dbReference>
<dbReference type="EMBL" id="CP027667">
    <property type="protein sequence ID" value="AVO50333.1"/>
    <property type="molecule type" value="Genomic_DNA"/>
</dbReference>
<name>A0A2R3QEX0_9BURK</name>
<keyword evidence="6 8" id="KW-1133">Transmembrane helix</keyword>
<feature type="transmembrane region" description="Helical" evidence="8">
    <location>
        <begin position="255"/>
        <end position="273"/>
    </location>
</feature>
<gene>
    <name evidence="10" type="ORF">C6568_14620</name>
</gene>
<keyword evidence="8" id="KW-0997">Cell inner membrane</keyword>
<evidence type="ECO:0000256" key="2">
    <source>
        <dbReference type="ARBA" id="ARBA00006236"/>
    </source>
</evidence>
<feature type="transmembrane region" description="Helical" evidence="8">
    <location>
        <begin position="309"/>
        <end position="336"/>
    </location>
</feature>
<dbReference type="PROSITE" id="PS50850">
    <property type="entry name" value="MFS"/>
    <property type="match status" value="1"/>
</dbReference>
<organism evidence="10 11">
    <name type="scientific">Melaminivora suipulveris</name>
    <dbReference type="NCBI Taxonomy" id="2109913"/>
    <lineage>
        <taxon>Bacteria</taxon>
        <taxon>Pseudomonadati</taxon>
        <taxon>Pseudomonadota</taxon>
        <taxon>Betaproteobacteria</taxon>
        <taxon>Burkholderiales</taxon>
        <taxon>Comamonadaceae</taxon>
        <taxon>Melaminivora</taxon>
    </lineage>
</organism>
<evidence type="ECO:0000256" key="6">
    <source>
        <dbReference type="ARBA" id="ARBA00022989"/>
    </source>
</evidence>
<evidence type="ECO:0000256" key="8">
    <source>
        <dbReference type="RuleBase" id="RU365088"/>
    </source>
</evidence>
<protein>
    <recommendedName>
        <fullName evidence="8">Bcr/CflA family efflux transporter</fullName>
    </recommendedName>
</protein>
<dbReference type="KEGG" id="mela:C6568_14620"/>
<dbReference type="GO" id="GO:0005886">
    <property type="term" value="C:plasma membrane"/>
    <property type="evidence" value="ECO:0007669"/>
    <property type="project" value="UniProtKB-SubCell"/>
</dbReference>
<keyword evidence="7 8" id="KW-0472">Membrane</keyword>